<evidence type="ECO:0000313" key="5">
    <source>
        <dbReference type="Proteomes" id="UP001361570"/>
    </source>
</evidence>
<evidence type="ECO:0000256" key="1">
    <source>
        <dbReference type="SAM" id="MobiDB-lite"/>
    </source>
</evidence>
<evidence type="ECO:0000259" key="2">
    <source>
        <dbReference type="PROSITE" id="PS51707"/>
    </source>
</evidence>
<dbReference type="InterPro" id="IPR023577">
    <property type="entry name" value="CYTH_domain"/>
</dbReference>
<dbReference type="PROSITE" id="PS51708">
    <property type="entry name" value="CHAD"/>
    <property type="match status" value="1"/>
</dbReference>
<dbReference type="RefSeq" id="WP_336403828.1">
    <property type="nucleotide sequence ID" value="NZ_JBAPLU010000006.1"/>
</dbReference>
<organism evidence="4 5">
    <name type="scientific">Klenkia sesuvii</name>
    <dbReference type="NCBI Taxonomy" id="3103137"/>
    <lineage>
        <taxon>Bacteria</taxon>
        <taxon>Bacillati</taxon>
        <taxon>Actinomycetota</taxon>
        <taxon>Actinomycetes</taxon>
        <taxon>Geodermatophilales</taxon>
        <taxon>Geodermatophilaceae</taxon>
        <taxon>Klenkia</taxon>
    </lineage>
</organism>
<keyword evidence="5" id="KW-1185">Reference proteome</keyword>
<dbReference type="SMART" id="SM01118">
    <property type="entry name" value="CYTH"/>
    <property type="match status" value="1"/>
</dbReference>
<evidence type="ECO:0000313" key="4">
    <source>
        <dbReference type="EMBL" id="MEI4271694.1"/>
    </source>
</evidence>
<evidence type="ECO:0000259" key="3">
    <source>
        <dbReference type="PROSITE" id="PS51708"/>
    </source>
</evidence>
<dbReference type="EMBL" id="JBAPLU010000006">
    <property type="protein sequence ID" value="MEI4271694.1"/>
    <property type="molecule type" value="Genomic_DNA"/>
</dbReference>
<protein>
    <submittedName>
        <fullName evidence="4">CYTH and CHAD domain-containing protein</fullName>
    </submittedName>
</protein>
<dbReference type="Pfam" id="PF01928">
    <property type="entry name" value="CYTH"/>
    <property type="match status" value="1"/>
</dbReference>
<sequence>MATEHTEIERKFDVDEAFVLPDLSAVPGVASAGEAVVHDLQATYYDTADLRLARAKITLRRRTGGPDDGWHLKLPAAAGARRELQSPLGRAVKAPPRAVLLPVLGVVRRAPAGQVATLQTRRTVTTLLAEDGRVLAEVADDQVTGTALPAAAGEAAVVSTWREVEVELVDGDEELLSAVGAELEVSGARPSASAAKLTRVLAERLAGPPPAAVQDEDDDEDDVDDDGATPVVAEPLPEGKKARAKEVARRAQAAKAAEKAAKKAAKKAEKAAAEQARAAAVPMAGEVVVAALAEQLTALQRADLMVRTDVPDGVHQVRVAARRLRSILAAYRPVLDRTGTDAVRDELQWLGQELSGTRDAEVSVEHLRELVAAQPAEYVLGPVASRLQQAELQGQTQGTGQAVATLSTPRYLTLLDTLHALVAQPPLTDLATEPAEEVVAGVLRHTVKRLQKLVDAAEDAEFAEDGPGEHGAGEHGAAESPYELALHEVRKAGKRVRYTAEVAAPVLDGRGKKKNGAVMGVVDAMKQLQDVLGDRQDTVVTRELCRTVGQAAFDAGENAWTYGRLHALEEARAMQAERDFWALWPTLAPVLNGVTRKR</sequence>
<feature type="compositionally biased region" description="Acidic residues" evidence="1">
    <location>
        <begin position="214"/>
        <end position="227"/>
    </location>
</feature>
<dbReference type="InterPro" id="IPR007899">
    <property type="entry name" value="CHAD_dom"/>
</dbReference>
<feature type="domain" description="CHAD" evidence="3">
    <location>
        <begin position="281"/>
        <end position="589"/>
    </location>
</feature>
<dbReference type="PANTHER" id="PTHR39339">
    <property type="entry name" value="SLR1444 PROTEIN"/>
    <property type="match status" value="1"/>
</dbReference>
<name>A0ABU8DS59_9ACTN</name>
<feature type="region of interest" description="Disordered" evidence="1">
    <location>
        <begin position="460"/>
        <end position="479"/>
    </location>
</feature>
<dbReference type="InterPro" id="IPR033469">
    <property type="entry name" value="CYTH-like_dom_sf"/>
</dbReference>
<dbReference type="CDD" id="cd07374">
    <property type="entry name" value="CYTH-like_Pase"/>
    <property type="match status" value="1"/>
</dbReference>
<reference evidence="4 5" key="1">
    <citation type="submission" date="2024-03" db="EMBL/GenBank/DDBJ databases">
        <title>Draft genome sequence of Klenkia sp. LSe6-5.</title>
        <authorList>
            <person name="Duangmal K."/>
            <person name="Chantavorakit T."/>
        </authorList>
    </citation>
    <scope>NUCLEOTIDE SEQUENCE [LARGE SCALE GENOMIC DNA]</scope>
    <source>
        <strain evidence="4 5">LSe6-5</strain>
    </source>
</reference>
<dbReference type="Pfam" id="PF05235">
    <property type="entry name" value="CHAD"/>
    <property type="match status" value="1"/>
</dbReference>
<dbReference type="Gene3D" id="1.40.20.10">
    <property type="entry name" value="CHAD domain"/>
    <property type="match status" value="1"/>
</dbReference>
<dbReference type="SUPFAM" id="SSF55154">
    <property type="entry name" value="CYTH-like phosphatases"/>
    <property type="match status" value="1"/>
</dbReference>
<feature type="region of interest" description="Disordered" evidence="1">
    <location>
        <begin position="206"/>
        <end position="243"/>
    </location>
</feature>
<feature type="domain" description="CYTH" evidence="2">
    <location>
        <begin position="5"/>
        <end position="207"/>
    </location>
</feature>
<dbReference type="SMART" id="SM00880">
    <property type="entry name" value="CHAD"/>
    <property type="match status" value="1"/>
</dbReference>
<dbReference type="PANTHER" id="PTHR39339:SF1">
    <property type="entry name" value="CHAD DOMAIN-CONTAINING PROTEIN"/>
    <property type="match status" value="1"/>
</dbReference>
<gene>
    <name evidence="4" type="ORF">TEK04_08160</name>
</gene>
<dbReference type="InterPro" id="IPR038186">
    <property type="entry name" value="CHAD_dom_sf"/>
</dbReference>
<dbReference type="Gene3D" id="2.40.320.10">
    <property type="entry name" value="Hypothetical Protein Pfu-838710-001"/>
    <property type="match status" value="1"/>
</dbReference>
<proteinExistence type="predicted"/>
<dbReference type="PROSITE" id="PS51707">
    <property type="entry name" value="CYTH"/>
    <property type="match status" value="1"/>
</dbReference>
<comment type="caution">
    <text evidence="4">The sequence shown here is derived from an EMBL/GenBank/DDBJ whole genome shotgun (WGS) entry which is preliminary data.</text>
</comment>
<feature type="compositionally biased region" description="Basic and acidic residues" evidence="1">
    <location>
        <begin position="467"/>
        <end position="477"/>
    </location>
</feature>
<accession>A0ABU8DS59</accession>
<dbReference type="Proteomes" id="UP001361570">
    <property type="component" value="Unassembled WGS sequence"/>
</dbReference>